<feature type="compositionally biased region" description="Polar residues" evidence="1">
    <location>
        <begin position="1"/>
        <end position="10"/>
    </location>
</feature>
<sequence length="31" mass="3336">MWGHTASSPTALRLEPSFQSTGEHRGHAQTG</sequence>
<feature type="compositionally biased region" description="Basic and acidic residues" evidence="1">
    <location>
        <begin position="22"/>
        <end position="31"/>
    </location>
</feature>
<reference evidence="2" key="1">
    <citation type="submission" date="2014-11" db="EMBL/GenBank/DDBJ databases">
        <authorList>
            <person name="Amaro Gonzalez C."/>
        </authorList>
    </citation>
    <scope>NUCLEOTIDE SEQUENCE</scope>
</reference>
<organism evidence="2">
    <name type="scientific">Anguilla anguilla</name>
    <name type="common">European freshwater eel</name>
    <name type="synonym">Muraena anguilla</name>
    <dbReference type="NCBI Taxonomy" id="7936"/>
    <lineage>
        <taxon>Eukaryota</taxon>
        <taxon>Metazoa</taxon>
        <taxon>Chordata</taxon>
        <taxon>Craniata</taxon>
        <taxon>Vertebrata</taxon>
        <taxon>Euteleostomi</taxon>
        <taxon>Actinopterygii</taxon>
        <taxon>Neopterygii</taxon>
        <taxon>Teleostei</taxon>
        <taxon>Anguilliformes</taxon>
        <taxon>Anguillidae</taxon>
        <taxon>Anguilla</taxon>
    </lineage>
</organism>
<protein>
    <submittedName>
        <fullName evidence="2">Uncharacterized protein</fullName>
    </submittedName>
</protein>
<reference evidence="2" key="2">
    <citation type="journal article" date="2015" name="Fish Shellfish Immunol.">
        <title>Early steps in the European eel (Anguilla anguilla)-Vibrio vulnificus interaction in the gills: Role of the RtxA13 toxin.</title>
        <authorList>
            <person name="Callol A."/>
            <person name="Pajuelo D."/>
            <person name="Ebbesson L."/>
            <person name="Teles M."/>
            <person name="MacKenzie S."/>
            <person name="Amaro C."/>
        </authorList>
    </citation>
    <scope>NUCLEOTIDE SEQUENCE</scope>
</reference>
<evidence type="ECO:0000256" key="1">
    <source>
        <dbReference type="SAM" id="MobiDB-lite"/>
    </source>
</evidence>
<evidence type="ECO:0000313" key="2">
    <source>
        <dbReference type="EMBL" id="JAH62802.1"/>
    </source>
</evidence>
<accession>A0A0E9UAQ5</accession>
<feature type="region of interest" description="Disordered" evidence="1">
    <location>
        <begin position="1"/>
        <end position="31"/>
    </location>
</feature>
<dbReference type="EMBL" id="GBXM01045775">
    <property type="protein sequence ID" value="JAH62802.1"/>
    <property type="molecule type" value="Transcribed_RNA"/>
</dbReference>
<name>A0A0E9UAQ5_ANGAN</name>
<dbReference type="AlphaFoldDB" id="A0A0E9UAQ5"/>
<proteinExistence type="predicted"/>